<protein>
    <recommendedName>
        <fullName evidence="5 10">Phosphoenolpyruvate carboxylase</fullName>
        <shortName evidence="10">PEPC</shortName>
        <shortName evidence="10">PEPCase</shortName>
        <ecNumber evidence="4 10">4.1.1.31</ecNumber>
    </recommendedName>
</protein>
<dbReference type="PRINTS" id="PR00150">
    <property type="entry name" value="PEPCARBXLASE"/>
</dbReference>
<dbReference type="NCBIfam" id="NF000584">
    <property type="entry name" value="PRK00009.1"/>
    <property type="match status" value="1"/>
</dbReference>
<dbReference type="EMBL" id="LDJH01000031">
    <property type="protein sequence ID" value="KRG54593.1"/>
    <property type="molecule type" value="Genomic_DNA"/>
</dbReference>
<feature type="active site" evidence="10 12">
    <location>
        <position position="566"/>
    </location>
</feature>
<dbReference type="Gene3D" id="1.20.1440.90">
    <property type="entry name" value="Phosphoenolpyruvate/pyruvate domain"/>
    <property type="match status" value="1"/>
</dbReference>
<keyword evidence="13" id="KW-0670">Pyruvate</keyword>
<dbReference type="HAMAP" id="MF_00595">
    <property type="entry name" value="PEPcase_type1"/>
    <property type="match status" value="1"/>
</dbReference>
<dbReference type="GO" id="GO:0015977">
    <property type="term" value="P:carbon fixation"/>
    <property type="evidence" value="ECO:0007669"/>
    <property type="project" value="UniProtKB-UniRule"/>
</dbReference>
<dbReference type="GO" id="GO:0005829">
    <property type="term" value="C:cytosol"/>
    <property type="evidence" value="ECO:0007669"/>
    <property type="project" value="TreeGrafter"/>
</dbReference>
<dbReference type="InterPro" id="IPR022805">
    <property type="entry name" value="PEP_COase_bac/pln-type"/>
</dbReference>
<comment type="similarity">
    <text evidence="3 10">Belongs to the PEPCase type 1 family.</text>
</comment>
<dbReference type="RefSeq" id="WP_057667737.1">
    <property type="nucleotide sequence ID" value="NZ_LDJH01000031.1"/>
</dbReference>
<dbReference type="GO" id="GO:0006099">
    <property type="term" value="P:tricarboxylic acid cycle"/>
    <property type="evidence" value="ECO:0007669"/>
    <property type="project" value="InterPro"/>
</dbReference>
<keyword evidence="6 10" id="KW-0460">Magnesium</keyword>
<evidence type="ECO:0000256" key="8">
    <source>
        <dbReference type="ARBA" id="ARBA00023300"/>
    </source>
</evidence>
<evidence type="ECO:0000256" key="1">
    <source>
        <dbReference type="ARBA" id="ARBA00001946"/>
    </source>
</evidence>
<reference evidence="13 14" key="1">
    <citation type="submission" date="2015-05" db="EMBL/GenBank/DDBJ databases">
        <title>Genome sequencing and analysis of members of genus Stenotrophomonas.</title>
        <authorList>
            <person name="Patil P.P."/>
            <person name="Midha S."/>
            <person name="Patil P.B."/>
        </authorList>
    </citation>
    <scope>NUCLEOTIDE SEQUENCE [LARGE SCALE GENOMIC DNA]</scope>
    <source>
        <strain evidence="13 14">DSM 17805</strain>
    </source>
</reference>
<comment type="cofactor">
    <cofactor evidence="1 10">
        <name>Mg(2+)</name>
        <dbReference type="ChEBI" id="CHEBI:18420"/>
    </cofactor>
</comment>
<dbReference type="SUPFAM" id="SSF51621">
    <property type="entry name" value="Phosphoenolpyruvate/pyruvate domain"/>
    <property type="match status" value="1"/>
</dbReference>
<dbReference type="EC" id="4.1.1.31" evidence="4 10"/>
<sequence>MNEQRSHIRFATADLPLRDDVRNLGTLVGQMLAEQVSAGFLDEVEQVRTHAIERRESGQPLVQLAEPLAGLAPEHAESLVRAFATYFQVVNIAERVHRIRRRRDYQRAGSARPQPDGLHDALARLKEQGVGLDELARWLPRIDIEPVFTAHPTESVRRVLLDKEQIMVGALLNGLDGGRTPGERAADRSRFQMALTSSWQTSDSAPVRPTVEGEREHVGYYLTRVLYRVVPVLYETLDEAIVQTYGQCLPLPALLRFGTWVGGDMDGNPNVDAGTIQATFQAQRDVLLKLYSAELEQLTSVLTQSSGRVGVAVALQQRLAHYRQRLPQVVSSPRHADMPYRQLLDYMGERLRQTLAGTDDAYAGPHELEQDIQCMLDSLLANRGEHAGAFALRRLQWRVRTFGFHLARLDVRQESRVHEQALAEVVAGLETARPQQRAQLLAPFAAGGQALPAASGEAGQRLDAVFAALASARAQHGSGALGNYIISMAHDRADLLAVLALARRGGLVDAQGQVPLDVVPLFETIDDLAHATATLRDLFADPVYQRHLAARGNRQTVMLGYSDSGKDGGIVASRWGLQRAQVEMMDVARQAGVALGFFHGRGGSISRGGGKTTHAVQAAPRGSIDGHLRVTEQGEVIHRKYGIRALALRSLEQTTGAVLRASLRPRPLDPREEQWKPVMELLAAESSKAYRGLVGHSQFMHWFRKATPVDVIERMTLGSRPSRRLGSDAGLSNLRAIPWVFAWSQARAGIPGWYGVGSGLQAAVTAGHEATLREMAQQWPFFKTLLDDVAMVLSKGDITIAESFSALSGPLHGVFFPMVRGEHALTVHWLGRLSGQPSLLAQDPRLALSIRLRNPYIDPMSVLQADLLRRWREAGSQDEDPLLRALKACVNGVAQGLQNTG</sequence>
<accession>A0A0R0BLZ7</accession>
<name>A0A0R0BLZ7_9GAMM</name>
<dbReference type="PATRIC" id="fig|266128.3.peg.1815"/>
<dbReference type="PROSITE" id="PS00781">
    <property type="entry name" value="PEPCASE_1"/>
    <property type="match status" value="1"/>
</dbReference>
<dbReference type="GO" id="GO:0000287">
    <property type="term" value="F:magnesium ion binding"/>
    <property type="evidence" value="ECO:0007669"/>
    <property type="project" value="UniProtKB-UniRule"/>
</dbReference>
<dbReference type="GO" id="GO:0006107">
    <property type="term" value="P:oxaloacetate metabolic process"/>
    <property type="evidence" value="ECO:0007669"/>
    <property type="project" value="UniProtKB-UniRule"/>
</dbReference>
<evidence type="ECO:0000256" key="5">
    <source>
        <dbReference type="ARBA" id="ARBA00022419"/>
    </source>
</evidence>
<keyword evidence="14" id="KW-1185">Reference proteome</keyword>
<evidence type="ECO:0000313" key="14">
    <source>
        <dbReference type="Proteomes" id="UP000051254"/>
    </source>
</evidence>
<evidence type="ECO:0000256" key="7">
    <source>
        <dbReference type="ARBA" id="ARBA00023239"/>
    </source>
</evidence>
<organism evidence="13 14">
    <name type="scientific">Stenotrophomonas koreensis</name>
    <dbReference type="NCBI Taxonomy" id="266128"/>
    <lineage>
        <taxon>Bacteria</taxon>
        <taxon>Pseudomonadati</taxon>
        <taxon>Pseudomonadota</taxon>
        <taxon>Gammaproteobacteria</taxon>
        <taxon>Lysobacterales</taxon>
        <taxon>Lysobacteraceae</taxon>
        <taxon>Stenotrophomonas</taxon>
    </lineage>
</organism>
<comment type="subunit">
    <text evidence="10">Homotetramer.</text>
</comment>
<dbReference type="Pfam" id="PF00311">
    <property type="entry name" value="PEPcase"/>
    <property type="match status" value="1"/>
</dbReference>
<evidence type="ECO:0000313" key="13">
    <source>
        <dbReference type="EMBL" id="KRG54593.1"/>
    </source>
</evidence>
<dbReference type="STRING" id="266128.ABB25_13435"/>
<gene>
    <name evidence="10" type="primary">ppc</name>
    <name evidence="13" type="ORF">ABB25_13435</name>
</gene>
<dbReference type="PANTHER" id="PTHR30523:SF6">
    <property type="entry name" value="PHOSPHOENOLPYRUVATE CARBOXYLASE"/>
    <property type="match status" value="1"/>
</dbReference>
<feature type="active site" evidence="10 11">
    <location>
        <position position="151"/>
    </location>
</feature>
<evidence type="ECO:0000256" key="2">
    <source>
        <dbReference type="ARBA" id="ARBA00003670"/>
    </source>
</evidence>
<dbReference type="InterPro" id="IPR021135">
    <property type="entry name" value="PEP_COase"/>
</dbReference>
<evidence type="ECO:0000256" key="9">
    <source>
        <dbReference type="ARBA" id="ARBA00048995"/>
    </source>
</evidence>
<proteinExistence type="inferred from homology"/>
<dbReference type="GO" id="GO:0008964">
    <property type="term" value="F:phosphoenolpyruvate carboxylase activity"/>
    <property type="evidence" value="ECO:0007669"/>
    <property type="project" value="UniProtKB-UniRule"/>
</dbReference>
<evidence type="ECO:0000256" key="4">
    <source>
        <dbReference type="ARBA" id="ARBA00012305"/>
    </source>
</evidence>
<dbReference type="PROSITE" id="PS00393">
    <property type="entry name" value="PEPCASE_2"/>
    <property type="match status" value="1"/>
</dbReference>
<dbReference type="InterPro" id="IPR033129">
    <property type="entry name" value="PEPCASE_His_AS"/>
</dbReference>
<keyword evidence="8 10" id="KW-0120">Carbon dioxide fixation</keyword>
<evidence type="ECO:0000256" key="11">
    <source>
        <dbReference type="PROSITE-ProRule" id="PRU10111"/>
    </source>
</evidence>
<dbReference type="Proteomes" id="UP000051254">
    <property type="component" value="Unassembled WGS sequence"/>
</dbReference>
<keyword evidence="7 10" id="KW-0456">Lyase</keyword>
<comment type="function">
    <text evidence="2 10">Forms oxaloacetate, a four-carbon dicarboxylic acid source for the tricarboxylic acid cycle.</text>
</comment>
<dbReference type="PANTHER" id="PTHR30523">
    <property type="entry name" value="PHOSPHOENOLPYRUVATE CARBOXYLASE"/>
    <property type="match status" value="1"/>
</dbReference>
<dbReference type="OrthoDB" id="9768133at2"/>
<dbReference type="InterPro" id="IPR018129">
    <property type="entry name" value="PEP_COase_Lys_AS"/>
</dbReference>
<comment type="caution">
    <text evidence="13">The sequence shown here is derived from an EMBL/GenBank/DDBJ whole genome shotgun (WGS) entry which is preliminary data.</text>
</comment>
<dbReference type="AlphaFoldDB" id="A0A0R0BLZ7"/>
<evidence type="ECO:0000256" key="6">
    <source>
        <dbReference type="ARBA" id="ARBA00022842"/>
    </source>
</evidence>
<evidence type="ECO:0000256" key="12">
    <source>
        <dbReference type="PROSITE-ProRule" id="PRU10112"/>
    </source>
</evidence>
<evidence type="ECO:0000256" key="10">
    <source>
        <dbReference type="HAMAP-Rule" id="MF_00595"/>
    </source>
</evidence>
<comment type="catalytic activity">
    <reaction evidence="9 10">
        <text>oxaloacetate + phosphate = phosphoenolpyruvate + hydrogencarbonate</text>
        <dbReference type="Rhea" id="RHEA:28370"/>
        <dbReference type="ChEBI" id="CHEBI:16452"/>
        <dbReference type="ChEBI" id="CHEBI:17544"/>
        <dbReference type="ChEBI" id="CHEBI:43474"/>
        <dbReference type="ChEBI" id="CHEBI:58702"/>
        <dbReference type="EC" id="4.1.1.31"/>
    </reaction>
</comment>
<dbReference type="InterPro" id="IPR015813">
    <property type="entry name" value="Pyrv/PenolPyrv_kinase-like_dom"/>
</dbReference>
<evidence type="ECO:0000256" key="3">
    <source>
        <dbReference type="ARBA" id="ARBA00008346"/>
    </source>
</evidence>